<dbReference type="InterPro" id="IPR050900">
    <property type="entry name" value="Transposase_IS3/IS150/IS904"/>
</dbReference>
<evidence type="ECO:0000313" key="3">
    <source>
        <dbReference type="Proteomes" id="UP000266067"/>
    </source>
</evidence>
<reference evidence="2 3" key="1">
    <citation type="submission" date="2018-08" db="EMBL/GenBank/DDBJ databases">
        <title>Proposal of Muricauda 72 sp.nov. and Muricauda NH166 sp.nov., isolated from seawater.</title>
        <authorList>
            <person name="Cheng H."/>
            <person name="Wu Y.-H."/>
            <person name="Guo L.-L."/>
            <person name="Xu X.-W."/>
        </authorList>
    </citation>
    <scope>NUCLEOTIDE SEQUENCE [LARGE SCALE GENOMIC DNA]</scope>
    <source>
        <strain evidence="2 3">KCTC 22173</strain>
    </source>
</reference>
<comment type="caution">
    <text evidence="2">The sequence shown here is derived from an EMBL/GenBank/DDBJ whole genome shotgun (WGS) entry which is preliminary data.</text>
</comment>
<dbReference type="GO" id="GO:0003676">
    <property type="term" value="F:nucleic acid binding"/>
    <property type="evidence" value="ECO:0007669"/>
    <property type="project" value="InterPro"/>
</dbReference>
<keyword evidence="3" id="KW-1185">Reference proteome</keyword>
<feature type="non-terminal residue" evidence="2">
    <location>
        <position position="1"/>
    </location>
</feature>
<feature type="domain" description="Integrase catalytic" evidence="1">
    <location>
        <begin position="20"/>
        <end position="139"/>
    </location>
</feature>
<dbReference type="Gene3D" id="3.30.420.10">
    <property type="entry name" value="Ribonuclease H-like superfamily/Ribonuclease H"/>
    <property type="match status" value="1"/>
</dbReference>
<accession>A0A3A1NDR3</accession>
<dbReference type="Proteomes" id="UP000266067">
    <property type="component" value="Unassembled WGS sequence"/>
</dbReference>
<dbReference type="OrthoDB" id="9815231at2"/>
<name>A0A3A1NDR3_9FLAO</name>
<organism evidence="2 3">
    <name type="scientific">Flagellimonas lutimaris</name>
    <dbReference type="NCBI Taxonomy" id="475082"/>
    <lineage>
        <taxon>Bacteria</taxon>
        <taxon>Pseudomonadati</taxon>
        <taxon>Bacteroidota</taxon>
        <taxon>Flavobacteriia</taxon>
        <taxon>Flavobacteriales</taxon>
        <taxon>Flavobacteriaceae</taxon>
        <taxon>Flagellimonas</taxon>
    </lineage>
</organism>
<dbReference type="GO" id="GO:0015074">
    <property type="term" value="P:DNA integration"/>
    <property type="evidence" value="ECO:0007669"/>
    <property type="project" value="InterPro"/>
</dbReference>
<dbReference type="EMBL" id="QXFH01000015">
    <property type="protein sequence ID" value="RIV37885.1"/>
    <property type="molecule type" value="Genomic_DNA"/>
</dbReference>
<sequence length="139" mass="15994">GLLAKRKRKFRATTDSKHDYPIAPNILDRDFTVHRKNQVWVSDMTYIRTGEGWMYLTVIMDLFHRKVVGWSMGKTLATADTIIPAWKMAVRSNNIKDKLIFHSDRGSQYASYEFTDILKRHNGGVVQSMSRKGNAGTMQ</sequence>
<proteinExistence type="predicted"/>
<dbReference type="PANTHER" id="PTHR46889">
    <property type="entry name" value="TRANSPOSASE INSF FOR INSERTION SEQUENCE IS3B-RELATED"/>
    <property type="match status" value="1"/>
</dbReference>
<dbReference type="InterPro" id="IPR001584">
    <property type="entry name" value="Integrase_cat-core"/>
</dbReference>
<protein>
    <submittedName>
        <fullName evidence="2">IS3 family transposase</fullName>
    </submittedName>
</protein>
<dbReference type="Pfam" id="PF00665">
    <property type="entry name" value="rve"/>
    <property type="match status" value="1"/>
</dbReference>
<evidence type="ECO:0000259" key="1">
    <source>
        <dbReference type="PROSITE" id="PS50994"/>
    </source>
</evidence>
<gene>
    <name evidence="2" type="ORF">D2V08_01025</name>
</gene>
<dbReference type="PROSITE" id="PS50994">
    <property type="entry name" value="INTEGRASE"/>
    <property type="match status" value="1"/>
</dbReference>
<dbReference type="PANTHER" id="PTHR46889:SF4">
    <property type="entry name" value="TRANSPOSASE INSO FOR INSERTION SEQUENCE ELEMENT IS911B-RELATED"/>
    <property type="match status" value="1"/>
</dbReference>
<dbReference type="SUPFAM" id="SSF53098">
    <property type="entry name" value="Ribonuclease H-like"/>
    <property type="match status" value="1"/>
</dbReference>
<dbReference type="InterPro" id="IPR036397">
    <property type="entry name" value="RNaseH_sf"/>
</dbReference>
<dbReference type="InterPro" id="IPR012337">
    <property type="entry name" value="RNaseH-like_sf"/>
</dbReference>
<dbReference type="AlphaFoldDB" id="A0A3A1NDR3"/>
<evidence type="ECO:0000313" key="2">
    <source>
        <dbReference type="EMBL" id="RIV37885.1"/>
    </source>
</evidence>